<name>A0A1H4KR10_9MICC</name>
<sequence>MTIVWRWAARDSGAQISFGCGYCGTQKKSGHRNAQIFGPGTQQSATEALRWTARRPVEVGNYRFVLGRGRRTRIFDGGYLAITTGGPLPPLVLEPARARGILRRHLILPPSSFAASTLPSADGTAFRLWAPAERTAEAAAVLTGPRLDLVTRHARDLEIADGTVLVYSAAPLLTAEPDLWAWIEEVVAALQPDDVGQRPHLMREELLPGGEGVRAVLAEDLEADRPEH</sequence>
<evidence type="ECO:0000313" key="2">
    <source>
        <dbReference type="Proteomes" id="UP000182652"/>
    </source>
</evidence>
<gene>
    <name evidence="1" type="ORF">SAMN04489745_0740</name>
</gene>
<protein>
    <submittedName>
        <fullName evidence="1">Uncharacterized protein</fullName>
    </submittedName>
</protein>
<reference evidence="1 2" key="1">
    <citation type="submission" date="2016-10" db="EMBL/GenBank/DDBJ databases">
        <authorList>
            <person name="de Groot N.N."/>
        </authorList>
    </citation>
    <scope>NUCLEOTIDE SEQUENCE [LARGE SCALE GENOMIC DNA]</scope>
    <source>
        <strain evidence="1 2">DSM 10495</strain>
    </source>
</reference>
<dbReference type="RefSeq" id="WP_139244636.1">
    <property type="nucleotide sequence ID" value="NZ_FNSN01000003.1"/>
</dbReference>
<dbReference type="AlphaFoldDB" id="A0A1H4KR10"/>
<accession>A0A1H4KR10</accession>
<proteinExistence type="predicted"/>
<dbReference type="EMBL" id="FNSN01000003">
    <property type="protein sequence ID" value="SEB60322.1"/>
    <property type="molecule type" value="Genomic_DNA"/>
</dbReference>
<keyword evidence="2" id="KW-1185">Reference proteome</keyword>
<organism evidence="1 2">
    <name type="scientific">Arthrobacter woluwensis</name>
    <dbReference type="NCBI Taxonomy" id="156980"/>
    <lineage>
        <taxon>Bacteria</taxon>
        <taxon>Bacillati</taxon>
        <taxon>Actinomycetota</taxon>
        <taxon>Actinomycetes</taxon>
        <taxon>Micrococcales</taxon>
        <taxon>Micrococcaceae</taxon>
        <taxon>Arthrobacter</taxon>
    </lineage>
</organism>
<dbReference type="Proteomes" id="UP000182652">
    <property type="component" value="Unassembled WGS sequence"/>
</dbReference>
<evidence type="ECO:0000313" key="1">
    <source>
        <dbReference type="EMBL" id="SEB60322.1"/>
    </source>
</evidence>